<gene>
    <name evidence="2" type="ORF">GCM10007884_30930</name>
</gene>
<dbReference type="Proteomes" id="UP001156881">
    <property type="component" value="Unassembled WGS sequence"/>
</dbReference>
<dbReference type="EMBL" id="BSPG01000018">
    <property type="protein sequence ID" value="GLS45104.1"/>
    <property type="molecule type" value="Genomic_DNA"/>
</dbReference>
<keyword evidence="1" id="KW-0812">Transmembrane</keyword>
<evidence type="ECO:0000313" key="3">
    <source>
        <dbReference type="Proteomes" id="UP001156881"/>
    </source>
</evidence>
<evidence type="ECO:0000256" key="1">
    <source>
        <dbReference type="SAM" id="Phobius"/>
    </source>
</evidence>
<name>A0ABQ6D440_9HYPH</name>
<sequence length="46" mass="5114">MLSWRSFPVSLSPDQAIAFAGLAGIMLCCSVYETLRRIGRSYFGEL</sequence>
<proteinExistence type="predicted"/>
<organism evidence="2 3">
    <name type="scientific">Methylobacterium brachythecii</name>
    <dbReference type="NCBI Taxonomy" id="1176177"/>
    <lineage>
        <taxon>Bacteria</taxon>
        <taxon>Pseudomonadati</taxon>
        <taxon>Pseudomonadota</taxon>
        <taxon>Alphaproteobacteria</taxon>
        <taxon>Hyphomicrobiales</taxon>
        <taxon>Methylobacteriaceae</taxon>
        <taxon>Methylobacterium</taxon>
    </lineage>
</organism>
<protein>
    <recommendedName>
        <fullName evidence="4">ABC transporter permease</fullName>
    </recommendedName>
</protein>
<reference evidence="3" key="1">
    <citation type="journal article" date="2019" name="Int. J. Syst. Evol. Microbiol.">
        <title>The Global Catalogue of Microorganisms (GCM) 10K type strain sequencing project: providing services to taxonomists for standard genome sequencing and annotation.</title>
        <authorList>
            <consortium name="The Broad Institute Genomics Platform"/>
            <consortium name="The Broad Institute Genome Sequencing Center for Infectious Disease"/>
            <person name="Wu L."/>
            <person name="Ma J."/>
        </authorList>
    </citation>
    <scope>NUCLEOTIDE SEQUENCE [LARGE SCALE GENOMIC DNA]</scope>
    <source>
        <strain evidence="3">NBRC 107710</strain>
    </source>
</reference>
<keyword evidence="1" id="KW-1133">Transmembrane helix</keyword>
<feature type="transmembrane region" description="Helical" evidence="1">
    <location>
        <begin position="16"/>
        <end position="35"/>
    </location>
</feature>
<accession>A0ABQ6D440</accession>
<evidence type="ECO:0000313" key="2">
    <source>
        <dbReference type="EMBL" id="GLS45104.1"/>
    </source>
</evidence>
<keyword evidence="3" id="KW-1185">Reference proteome</keyword>
<evidence type="ECO:0008006" key="4">
    <source>
        <dbReference type="Google" id="ProtNLM"/>
    </source>
</evidence>
<comment type="caution">
    <text evidence="2">The sequence shown here is derived from an EMBL/GenBank/DDBJ whole genome shotgun (WGS) entry which is preliminary data.</text>
</comment>
<keyword evidence="1" id="KW-0472">Membrane</keyword>